<name>A0ABD6EH06_9BILA</name>
<dbReference type="GO" id="GO:0003677">
    <property type="term" value="F:DNA binding"/>
    <property type="evidence" value="ECO:0007669"/>
    <property type="project" value="UniProtKB-KW"/>
</dbReference>
<evidence type="ECO:0000256" key="4">
    <source>
        <dbReference type="SAM" id="MobiDB-lite"/>
    </source>
</evidence>
<gene>
    <name evidence="5" type="ORF">AB6A40_002671</name>
</gene>
<evidence type="ECO:0000256" key="1">
    <source>
        <dbReference type="ARBA" id="ARBA00004123"/>
    </source>
</evidence>
<dbReference type="GO" id="GO:0005634">
    <property type="term" value="C:nucleus"/>
    <property type="evidence" value="ECO:0007669"/>
    <property type="project" value="UniProtKB-SubCell"/>
</dbReference>
<dbReference type="PANTHER" id="PTHR46380">
    <property type="entry name" value="CYCLIN-D-BINDING MYB-LIKE TRANSCRIPTION FACTOR 1"/>
    <property type="match status" value="1"/>
</dbReference>
<evidence type="ECO:0000256" key="3">
    <source>
        <dbReference type="ARBA" id="ARBA00023242"/>
    </source>
</evidence>
<accession>A0ABD6EH06</accession>
<feature type="region of interest" description="Disordered" evidence="4">
    <location>
        <begin position="529"/>
        <end position="555"/>
    </location>
</feature>
<dbReference type="InterPro" id="IPR051651">
    <property type="entry name" value="DMTF1_DNA-bind_reg"/>
</dbReference>
<protein>
    <submittedName>
        <fullName evidence="5">Uncharacterized protein</fullName>
    </submittedName>
</protein>
<dbReference type="EMBL" id="JBGFUD010001221">
    <property type="protein sequence ID" value="MFH4975962.1"/>
    <property type="molecule type" value="Genomic_DNA"/>
</dbReference>
<dbReference type="Proteomes" id="UP001608902">
    <property type="component" value="Unassembled WGS sequence"/>
</dbReference>
<evidence type="ECO:0000256" key="2">
    <source>
        <dbReference type="ARBA" id="ARBA00023125"/>
    </source>
</evidence>
<keyword evidence="6" id="KW-1185">Reference proteome</keyword>
<keyword evidence="3" id="KW-0539">Nucleus</keyword>
<evidence type="ECO:0000313" key="5">
    <source>
        <dbReference type="EMBL" id="MFH4975962.1"/>
    </source>
</evidence>
<comment type="caution">
    <text evidence="5">The sequence shown here is derived from an EMBL/GenBank/DDBJ whole genome shotgun (WGS) entry which is preliminary data.</text>
</comment>
<organism evidence="5 6">
    <name type="scientific">Gnathostoma spinigerum</name>
    <dbReference type="NCBI Taxonomy" id="75299"/>
    <lineage>
        <taxon>Eukaryota</taxon>
        <taxon>Metazoa</taxon>
        <taxon>Ecdysozoa</taxon>
        <taxon>Nematoda</taxon>
        <taxon>Chromadorea</taxon>
        <taxon>Rhabditida</taxon>
        <taxon>Spirurina</taxon>
        <taxon>Gnathostomatomorpha</taxon>
        <taxon>Gnathostomatoidea</taxon>
        <taxon>Gnathostomatidae</taxon>
        <taxon>Gnathostoma</taxon>
    </lineage>
</organism>
<feature type="compositionally biased region" description="Low complexity" evidence="4">
    <location>
        <begin position="530"/>
        <end position="545"/>
    </location>
</feature>
<comment type="subcellular location">
    <subcellularLocation>
        <location evidence="1">Nucleus</location>
    </subcellularLocation>
</comment>
<reference evidence="5 6" key="1">
    <citation type="submission" date="2024-08" db="EMBL/GenBank/DDBJ databases">
        <title>Gnathostoma spinigerum genome.</title>
        <authorList>
            <person name="Gonzalez-Bertolin B."/>
            <person name="Monzon S."/>
            <person name="Zaballos A."/>
            <person name="Jimenez P."/>
            <person name="Dekumyoy P."/>
            <person name="Varona S."/>
            <person name="Cuesta I."/>
            <person name="Sumanam S."/>
            <person name="Adisakwattana P."/>
            <person name="Gasser R.B."/>
            <person name="Hernandez-Gonzalez A."/>
            <person name="Young N.D."/>
            <person name="Perteguer M.J."/>
        </authorList>
    </citation>
    <scope>NUCLEOTIDE SEQUENCE [LARGE SCALE GENOMIC DNA]</scope>
    <source>
        <strain evidence="5">AL3</strain>
        <tissue evidence="5">Liver</tissue>
    </source>
</reference>
<dbReference type="PANTHER" id="PTHR46380:SF2">
    <property type="entry name" value="CYCLIN-D-BINDING MYB-LIKE TRANSCRIPTION FACTOR 1"/>
    <property type="match status" value="1"/>
</dbReference>
<keyword evidence="2" id="KW-0238">DNA-binding</keyword>
<proteinExistence type="predicted"/>
<sequence>MVFIRKHLFEDDPHPVQQKLLLPAKGIHLKDGTVFYHVTSYHLQREHLIRIAECGIRLRSGRFTEEEDEIIKKNWQDYAKKNSIGEDEAFLFVSGRNCMVDKEKLLELHRFKEETQFMPSLCEGLLWRTGRQITKRARVLFERTGVRPNELPRALQWTDEEVKKLLELSEKGWNASAIAINLGRGLNSVTYKLTLLKYHKPDHSGCKNVKPIAKFHRLRLWKYIHHKLRDLSNSVSEVKHLFEKMKSRRYPCTTVELAIAPDCNKLIGLINFDTFCFVTGLPSVDACVEQCRMEMARIRAVYEKEGYDVDSTYEKTVLVLKPMSAKEEVTVAKVIHDIVQEDVTVFGMFSIRDSLLNQRLEEAGWKVDTGGVSRSYFARWWYRKTRFLIKTSRCFNISELHFRDYIRFVFRLLEQRTMMELSRGPSNNLSLFDHSRGFLEGVYPECRRFFKVNSPEAKKALLSNDELEFFELLRLVLPEEEVLKKRHVSKRKIRMSTSDEECSSAGDVKDFSGKCAAAIDARTEDVCGQNNTSSVTAASSNGNSGERQVSEVGKTNCDRLYQTSSSVGITSKMNSLHTEEIFSKSSQEVKEEVHEQGDMSILIGSSGAKRGGKTLEDFGEVEKLWHSTNGSLIKYCTNNQDEFEHFAMPEEYSDKEGTLMGHSGMCQMDGIGKEDKYIRSVREQIKGVLPLCDNLEKNWSNIRQLLRKHLKQIKGETQRILQQLTEYSSGSVEDCAEVRDHLHQLKKWQYNVRKVLKKCYHQHEKTCGRYMAKLEVYRGERMVMETRLL</sequence>
<evidence type="ECO:0000313" key="6">
    <source>
        <dbReference type="Proteomes" id="UP001608902"/>
    </source>
</evidence>
<dbReference type="AlphaFoldDB" id="A0ABD6EH06"/>